<evidence type="ECO:0000256" key="3">
    <source>
        <dbReference type="ARBA" id="ARBA00023125"/>
    </source>
</evidence>
<evidence type="ECO:0000256" key="4">
    <source>
        <dbReference type="ARBA" id="ARBA00023163"/>
    </source>
</evidence>
<dbReference type="Proteomes" id="UP001396334">
    <property type="component" value="Unassembled WGS sequence"/>
</dbReference>
<comment type="caution">
    <text evidence="8">The sequence shown here is derived from an EMBL/GenBank/DDBJ whole genome shotgun (WGS) entry which is preliminary data.</text>
</comment>
<evidence type="ECO:0000256" key="6">
    <source>
        <dbReference type="SAM" id="MobiDB-lite"/>
    </source>
</evidence>
<feature type="compositionally biased region" description="Basic residues" evidence="6">
    <location>
        <begin position="1"/>
        <end position="12"/>
    </location>
</feature>
<keyword evidence="9" id="KW-1185">Reference proteome</keyword>
<evidence type="ECO:0000256" key="5">
    <source>
        <dbReference type="ARBA" id="ARBA00023242"/>
    </source>
</evidence>
<evidence type="ECO:0000313" key="9">
    <source>
        <dbReference type="Proteomes" id="UP001396334"/>
    </source>
</evidence>
<feature type="domain" description="Myb/SANT-like DNA-binding" evidence="7">
    <location>
        <begin position="335"/>
        <end position="422"/>
    </location>
</feature>
<protein>
    <recommendedName>
        <fullName evidence="7">Myb/SANT-like DNA-binding domain-containing protein</fullName>
    </recommendedName>
</protein>
<dbReference type="Pfam" id="PF13837">
    <property type="entry name" value="Myb_DNA-bind_4"/>
    <property type="match status" value="1"/>
</dbReference>
<dbReference type="PANTHER" id="PTHR21654">
    <property type="entry name" value="FI21293P1"/>
    <property type="match status" value="1"/>
</dbReference>
<name>A0ABR2SQ31_9ROSI</name>
<evidence type="ECO:0000259" key="7">
    <source>
        <dbReference type="Pfam" id="PF13837"/>
    </source>
</evidence>
<feature type="compositionally biased region" description="Acidic residues" evidence="6">
    <location>
        <begin position="457"/>
        <end position="470"/>
    </location>
</feature>
<sequence>MHPVKHGAHHHLQQQQQQQFMADDNDSSSASVFLISNPQQQQQQSVLFPYKHHGNLSRLTHQIFQAQFPPFQQQQQQPFSAVNFKLGLNENSGGKEGALPLNPRQNDASFWKPLNRCEDRQCSGNVGKEIEGSNKYNKVSQSTRLYGELEAIYGLEAGSGSALTGENSPANVGISMPVTEFQGHNNVGSNGGVGHGSESTSIRKEASLRKKIQKKIQKKRRTKTKDELSSIAVFFESLVKQVSDHQECLHRRFLEIIERMDQERSVKEESWRQQEAERRNREAVARAHEQALASSREALIVSYLEKITGESINLRQRTPLSVQPENEIAKVDNNSRWPIAEVEALIQVRCNLEPKFQEPGLKGPLWEEVSHFMSSSGYQRSAKRYKEKWENINKYFRKSKGNGKNRSQQSKTCSYFDQLDQLYSRIPYIPQRDLVAQGTNVKDNESHGNYSENEGGEREEEDDNDSDEAE</sequence>
<keyword evidence="4" id="KW-0804">Transcription</keyword>
<comment type="subcellular location">
    <subcellularLocation>
        <location evidence="1">Nucleus</location>
    </subcellularLocation>
</comment>
<dbReference type="InterPro" id="IPR044822">
    <property type="entry name" value="Myb_DNA-bind_4"/>
</dbReference>
<reference evidence="8 9" key="1">
    <citation type="journal article" date="2024" name="G3 (Bethesda)">
        <title>Genome assembly of Hibiscus sabdariffa L. provides insights into metabolisms of medicinal natural products.</title>
        <authorList>
            <person name="Kim T."/>
        </authorList>
    </citation>
    <scope>NUCLEOTIDE SEQUENCE [LARGE SCALE GENOMIC DNA]</scope>
    <source>
        <strain evidence="8">TK-2024</strain>
        <tissue evidence="8">Old leaves</tissue>
    </source>
</reference>
<gene>
    <name evidence="8" type="ORF">V6N11_066887</name>
</gene>
<keyword evidence="2" id="KW-0805">Transcription regulation</keyword>
<dbReference type="Gene3D" id="1.10.10.60">
    <property type="entry name" value="Homeodomain-like"/>
    <property type="match status" value="1"/>
</dbReference>
<evidence type="ECO:0000256" key="2">
    <source>
        <dbReference type="ARBA" id="ARBA00023015"/>
    </source>
</evidence>
<feature type="region of interest" description="Disordered" evidence="6">
    <location>
        <begin position="1"/>
        <end position="28"/>
    </location>
</feature>
<dbReference type="CDD" id="cd12203">
    <property type="entry name" value="GT1"/>
    <property type="match status" value="1"/>
</dbReference>
<accession>A0ABR2SQ31</accession>
<evidence type="ECO:0000256" key="1">
    <source>
        <dbReference type="ARBA" id="ARBA00004123"/>
    </source>
</evidence>
<feature type="region of interest" description="Disordered" evidence="6">
    <location>
        <begin position="434"/>
        <end position="470"/>
    </location>
</feature>
<dbReference type="EMBL" id="JBBPBN010000012">
    <property type="protein sequence ID" value="KAK9027038.1"/>
    <property type="molecule type" value="Genomic_DNA"/>
</dbReference>
<evidence type="ECO:0000313" key="8">
    <source>
        <dbReference type="EMBL" id="KAK9027038.1"/>
    </source>
</evidence>
<keyword evidence="5" id="KW-0539">Nucleus</keyword>
<dbReference type="PANTHER" id="PTHR21654:SF31">
    <property type="entry name" value="OS02G0104500 PROTEIN"/>
    <property type="match status" value="1"/>
</dbReference>
<organism evidence="8 9">
    <name type="scientific">Hibiscus sabdariffa</name>
    <name type="common">roselle</name>
    <dbReference type="NCBI Taxonomy" id="183260"/>
    <lineage>
        <taxon>Eukaryota</taxon>
        <taxon>Viridiplantae</taxon>
        <taxon>Streptophyta</taxon>
        <taxon>Embryophyta</taxon>
        <taxon>Tracheophyta</taxon>
        <taxon>Spermatophyta</taxon>
        <taxon>Magnoliopsida</taxon>
        <taxon>eudicotyledons</taxon>
        <taxon>Gunneridae</taxon>
        <taxon>Pentapetalae</taxon>
        <taxon>rosids</taxon>
        <taxon>malvids</taxon>
        <taxon>Malvales</taxon>
        <taxon>Malvaceae</taxon>
        <taxon>Malvoideae</taxon>
        <taxon>Hibiscus</taxon>
    </lineage>
</organism>
<keyword evidence="3" id="KW-0238">DNA-binding</keyword>
<proteinExistence type="predicted"/>